<proteinExistence type="predicted"/>
<dbReference type="EMBL" id="JAUCMN010000012">
    <property type="protein sequence ID" value="MDM7892957.1"/>
    <property type="molecule type" value="Genomic_DNA"/>
</dbReference>
<keyword evidence="1" id="KW-0812">Transmembrane</keyword>
<comment type="caution">
    <text evidence="2">The sequence shown here is derived from an EMBL/GenBank/DDBJ whole genome shotgun (WGS) entry which is preliminary data.</text>
</comment>
<keyword evidence="1" id="KW-0472">Membrane</keyword>
<evidence type="ECO:0000256" key="1">
    <source>
        <dbReference type="SAM" id="Phobius"/>
    </source>
</evidence>
<reference evidence="2 3" key="1">
    <citation type="submission" date="2023-06" db="EMBL/GenBank/DDBJ databases">
        <authorList>
            <person name="Feng G."/>
            <person name="Li J."/>
            <person name="Zhu H."/>
        </authorList>
    </citation>
    <scope>NUCLEOTIDE SEQUENCE [LARGE SCALE GENOMIC DNA]</scope>
    <source>
        <strain evidence="2 3">RHCKG28</strain>
    </source>
</reference>
<keyword evidence="1" id="KW-1133">Transmembrane helix</keyword>
<organism evidence="2 3">
    <name type="scientific">Curtobacterium caseinilyticum</name>
    <dbReference type="NCBI Taxonomy" id="3055137"/>
    <lineage>
        <taxon>Bacteria</taxon>
        <taxon>Bacillati</taxon>
        <taxon>Actinomycetota</taxon>
        <taxon>Actinomycetes</taxon>
        <taxon>Micrococcales</taxon>
        <taxon>Microbacteriaceae</taxon>
        <taxon>Curtobacterium</taxon>
    </lineage>
</organism>
<feature type="transmembrane region" description="Helical" evidence="1">
    <location>
        <begin position="24"/>
        <end position="41"/>
    </location>
</feature>
<name>A0ABT7TTM1_9MICO</name>
<evidence type="ECO:0000313" key="3">
    <source>
        <dbReference type="Proteomes" id="UP001236404"/>
    </source>
</evidence>
<keyword evidence="3" id="KW-1185">Reference proteome</keyword>
<accession>A0ABT7TTM1</accession>
<sequence>MGLFLVLLGSRLFAGTAATDQPIPVWIVIVLIAIGVGCWVVEGLAKARSTKGDDSYR</sequence>
<protein>
    <submittedName>
        <fullName evidence="2">Uncharacterized protein</fullName>
    </submittedName>
</protein>
<gene>
    <name evidence="2" type="ORF">QUG93_14785</name>
</gene>
<evidence type="ECO:0000313" key="2">
    <source>
        <dbReference type="EMBL" id="MDM7892957.1"/>
    </source>
</evidence>
<dbReference type="Proteomes" id="UP001236404">
    <property type="component" value="Unassembled WGS sequence"/>
</dbReference>